<dbReference type="FunFam" id="3.30.70.3160:FF:000001">
    <property type="entry name" value="Probable tRNA pseudouridine synthase D"/>
    <property type="match status" value="1"/>
</dbReference>
<dbReference type="GO" id="GO:0031119">
    <property type="term" value="P:tRNA pseudouridine synthesis"/>
    <property type="evidence" value="ECO:0007669"/>
    <property type="project" value="UniProtKB-UniRule"/>
</dbReference>
<dbReference type="EMBL" id="CP075546">
    <property type="protein sequence ID" value="QVV87615.1"/>
    <property type="molecule type" value="Genomic_DNA"/>
</dbReference>
<dbReference type="Gene3D" id="3.30.2350.20">
    <property type="entry name" value="TruD, catalytic domain"/>
    <property type="match status" value="1"/>
</dbReference>
<dbReference type="SUPFAM" id="SSF55120">
    <property type="entry name" value="Pseudouridine synthase"/>
    <property type="match status" value="1"/>
</dbReference>
<proteinExistence type="inferred from homology"/>
<dbReference type="Pfam" id="PF01142">
    <property type="entry name" value="TruD"/>
    <property type="match status" value="1"/>
</dbReference>
<dbReference type="Gene3D" id="3.30.70.3160">
    <property type="match status" value="1"/>
</dbReference>
<protein>
    <recommendedName>
        <fullName evidence="4">Probable tRNA pseudouridine synthase D</fullName>
        <ecNumber evidence="4">5.4.99.27</ecNumber>
    </recommendedName>
    <alternativeName>
        <fullName evidence="4">tRNA pseudouridine(13) synthase</fullName>
    </alternativeName>
    <alternativeName>
        <fullName evidence="4">tRNA pseudouridylate synthase D</fullName>
    </alternativeName>
    <alternativeName>
        <fullName evidence="4">tRNA-uridine isomerase D</fullName>
    </alternativeName>
</protein>
<dbReference type="GO" id="GO:0160150">
    <property type="term" value="F:tRNA pseudouridine(13) synthase activity"/>
    <property type="evidence" value="ECO:0007669"/>
    <property type="project" value="UniProtKB-EC"/>
</dbReference>
<name>A0A8E7EIN1_9EURY</name>
<sequence>MIRSPWEIDQELGLSWYRTDFAGTGGTLRNTPDDFEVFEIANHTMSTGPYLICVLKKKNWDQHRAIKAIASGLGISQQRISFAGTKDKRAITTQYISLYNCSENDISRLSIPDISLTPVGTSQHPIGLGNLEGNEFKIRIRGLSDSSLVVSPESFIQTIAEGVPNYVGYQRFGVIRPVTHHIGLEILKGNYQEAIRVMIGKPGIRMEEREQEGRACYLDTEDPAQCLHLLPNRLSLERSVLHYLVSSPHDYLGAIRSLPRTLRSMYVSAVQSWIFNVTLSLRIEEGRSLYEPDVGDRLIWPDGRTDQTTSATVRAATVQTKRGKCGLALLLPGGTFVPGPGDDDKNISHILEQQGITSDMFGTITKTLDTTFAGSFRPILMKTDLSISHIEEDTIVRFSLPPGQYATTILRELMKSDPISMI</sequence>
<dbReference type="InterPro" id="IPR011760">
    <property type="entry name" value="PsdUridine_synth_TruD_insert"/>
</dbReference>
<evidence type="ECO:0000256" key="2">
    <source>
        <dbReference type="ARBA" id="ARBA00022694"/>
    </source>
</evidence>
<dbReference type="InterPro" id="IPR020103">
    <property type="entry name" value="PsdUridine_synth_cat_dom_sf"/>
</dbReference>
<evidence type="ECO:0000259" key="5">
    <source>
        <dbReference type="PROSITE" id="PS50984"/>
    </source>
</evidence>
<dbReference type="InterPro" id="IPR001656">
    <property type="entry name" value="PsdUridine_synth_TruD"/>
</dbReference>
<evidence type="ECO:0000313" key="6">
    <source>
        <dbReference type="EMBL" id="QVV87615.1"/>
    </source>
</evidence>
<dbReference type="PIRSF" id="PIRSF037016">
    <property type="entry name" value="Pseudouridin_synth_euk_prd"/>
    <property type="match status" value="1"/>
</dbReference>
<dbReference type="PROSITE" id="PS01268">
    <property type="entry name" value="UPF0024"/>
    <property type="match status" value="1"/>
</dbReference>
<dbReference type="NCBIfam" id="TIGR00094">
    <property type="entry name" value="tRNA_TruD_broad"/>
    <property type="match status" value="1"/>
</dbReference>
<dbReference type="Proteomes" id="UP000680656">
    <property type="component" value="Chromosome"/>
</dbReference>
<dbReference type="GeneID" id="65097433"/>
<comment type="similarity">
    <text evidence="1 4">Belongs to the pseudouridine synthase TruD family.</text>
</comment>
<keyword evidence="2 4" id="KW-0819">tRNA processing</keyword>
<keyword evidence="3 4" id="KW-0413">Isomerase</keyword>
<dbReference type="KEGG" id="mrtj:KHC33_09575"/>
<gene>
    <name evidence="4 6" type="primary">truD</name>
    <name evidence="6" type="ORF">KHC33_09575</name>
</gene>
<accession>A0A8E7EIN1</accession>
<evidence type="ECO:0000256" key="1">
    <source>
        <dbReference type="ARBA" id="ARBA00007953"/>
    </source>
</evidence>
<organism evidence="6 7">
    <name type="scientific">Methanospirillum purgamenti</name>
    <dbReference type="NCBI Taxonomy" id="2834276"/>
    <lineage>
        <taxon>Archaea</taxon>
        <taxon>Methanobacteriati</taxon>
        <taxon>Methanobacteriota</taxon>
        <taxon>Stenosarchaea group</taxon>
        <taxon>Methanomicrobia</taxon>
        <taxon>Methanomicrobiales</taxon>
        <taxon>Methanospirillaceae</taxon>
        <taxon>Methanospirillum</taxon>
    </lineage>
</organism>
<dbReference type="EC" id="5.4.99.27" evidence="4"/>
<evidence type="ECO:0000256" key="4">
    <source>
        <dbReference type="HAMAP-Rule" id="MF_01082"/>
    </source>
</evidence>
<dbReference type="PANTHER" id="PTHR13326">
    <property type="entry name" value="TRNA PSEUDOURIDINE SYNTHASE D"/>
    <property type="match status" value="1"/>
</dbReference>
<dbReference type="GO" id="GO:0003723">
    <property type="term" value="F:RNA binding"/>
    <property type="evidence" value="ECO:0007669"/>
    <property type="project" value="InterPro"/>
</dbReference>
<dbReference type="HAMAP" id="MF_01082">
    <property type="entry name" value="TruD"/>
    <property type="match status" value="1"/>
</dbReference>
<feature type="active site" description="Nucleophile" evidence="4">
    <location>
        <position position="87"/>
    </location>
</feature>
<dbReference type="RefSeq" id="WP_214418435.1">
    <property type="nucleotide sequence ID" value="NZ_CP075546.1"/>
</dbReference>
<dbReference type="AlphaFoldDB" id="A0A8E7EIN1"/>
<evidence type="ECO:0000256" key="3">
    <source>
        <dbReference type="ARBA" id="ARBA00023235"/>
    </source>
</evidence>
<comment type="function">
    <text evidence="4">Could be responsible for synthesis of pseudouridine from uracil-13 in transfer RNAs.</text>
</comment>
<comment type="catalytic activity">
    <reaction evidence="4">
        <text>uridine(13) in tRNA = pseudouridine(13) in tRNA</text>
        <dbReference type="Rhea" id="RHEA:42540"/>
        <dbReference type="Rhea" id="RHEA-COMP:10105"/>
        <dbReference type="Rhea" id="RHEA-COMP:10106"/>
        <dbReference type="ChEBI" id="CHEBI:65314"/>
        <dbReference type="ChEBI" id="CHEBI:65315"/>
        <dbReference type="EC" id="5.4.99.27"/>
    </reaction>
</comment>
<dbReference type="PANTHER" id="PTHR13326:SF21">
    <property type="entry name" value="PSEUDOURIDYLATE SYNTHASE PUS7L"/>
    <property type="match status" value="1"/>
</dbReference>
<dbReference type="PROSITE" id="PS50984">
    <property type="entry name" value="TRUD"/>
    <property type="match status" value="1"/>
</dbReference>
<dbReference type="InterPro" id="IPR020119">
    <property type="entry name" value="PsdUridine_synth_TruD_CS"/>
</dbReference>
<keyword evidence="7" id="KW-1185">Reference proteome</keyword>
<evidence type="ECO:0000313" key="7">
    <source>
        <dbReference type="Proteomes" id="UP000680656"/>
    </source>
</evidence>
<reference evidence="6 7" key="1">
    <citation type="submission" date="2021-05" db="EMBL/GenBank/DDBJ databases">
        <title>A novel Methanospirillum isolate from a pyrite-forming mixed culture.</title>
        <authorList>
            <person name="Bunk B."/>
            <person name="Sproer C."/>
            <person name="Spring S."/>
            <person name="Pester M."/>
        </authorList>
    </citation>
    <scope>NUCLEOTIDE SEQUENCE [LARGE SCALE GENOMIC DNA]</scope>
    <source>
        <strain evidence="6 7">J.3.6.1-F.2.7.3</strain>
    </source>
</reference>
<feature type="domain" description="TRUD" evidence="5">
    <location>
        <begin position="162"/>
        <end position="382"/>
    </location>
</feature>
<dbReference type="InterPro" id="IPR042214">
    <property type="entry name" value="TruD_catalytic"/>
</dbReference>
<dbReference type="Gene3D" id="1.10.1510.30">
    <property type="match status" value="1"/>
</dbReference>